<dbReference type="InterPro" id="IPR009057">
    <property type="entry name" value="Homeodomain-like_sf"/>
</dbReference>
<reference evidence="6 7" key="1">
    <citation type="submission" date="2021-07" db="EMBL/GenBank/DDBJ databases">
        <title>Actinomadura sp. PM05-2 isolated from lichen.</title>
        <authorList>
            <person name="Somphong A."/>
            <person name="Phongsopitanun W."/>
            <person name="Tanasupawat S."/>
            <person name="Peongsungnone V."/>
        </authorList>
    </citation>
    <scope>NUCLEOTIDE SEQUENCE [LARGE SCALE GENOMIC DNA]</scope>
    <source>
        <strain evidence="6 7">PM05-2</strain>
    </source>
</reference>
<accession>A0ABS7FW68</accession>
<keyword evidence="7" id="KW-1185">Reference proteome</keyword>
<dbReference type="InterPro" id="IPR001647">
    <property type="entry name" value="HTH_TetR"/>
</dbReference>
<dbReference type="Pfam" id="PF00440">
    <property type="entry name" value="TetR_N"/>
    <property type="match status" value="1"/>
</dbReference>
<dbReference type="PRINTS" id="PR00455">
    <property type="entry name" value="HTHTETR"/>
</dbReference>
<keyword evidence="3" id="KW-0804">Transcription</keyword>
<evidence type="ECO:0000256" key="4">
    <source>
        <dbReference type="PROSITE-ProRule" id="PRU00335"/>
    </source>
</evidence>
<dbReference type="Gene3D" id="1.10.357.10">
    <property type="entry name" value="Tetracycline Repressor, domain 2"/>
    <property type="match status" value="1"/>
</dbReference>
<dbReference type="PROSITE" id="PS50977">
    <property type="entry name" value="HTH_TETR_2"/>
    <property type="match status" value="1"/>
</dbReference>
<dbReference type="SUPFAM" id="SSF46689">
    <property type="entry name" value="Homeodomain-like"/>
    <property type="match status" value="1"/>
</dbReference>
<evidence type="ECO:0000256" key="2">
    <source>
        <dbReference type="ARBA" id="ARBA00023125"/>
    </source>
</evidence>
<dbReference type="InterPro" id="IPR050109">
    <property type="entry name" value="HTH-type_TetR-like_transc_reg"/>
</dbReference>
<comment type="caution">
    <text evidence="6">The sequence shown here is derived from an EMBL/GenBank/DDBJ whole genome shotgun (WGS) entry which is preliminary data.</text>
</comment>
<gene>
    <name evidence="6" type="ORF">K1Y72_19945</name>
</gene>
<evidence type="ECO:0000313" key="7">
    <source>
        <dbReference type="Proteomes" id="UP000774570"/>
    </source>
</evidence>
<evidence type="ECO:0000256" key="3">
    <source>
        <dbReference type="ARBA" id="ARBA00023163"/>
    </source>
</evidence>
<evidence type="ECO:0000313" key="6">
    <source>
        <dbReference type="EMBL" id="MBW8484667.1"/>
    </source>
</evidence>
<protein>
    <submittedName>
        <fullName evidence="6">TetR/AcrR family transcriptional regulator</fullName>
    </submittedName>
</protein>
<sequence length="207" mass="22456">MNETSLRERKKLRTRHALIDAALAGFAEHGFDGVTLDELCARVEVSKRTFFRYFTGKEDVASSPTQDLWTAFLAELEARPAGDGGPLLSFLGDRLLAALDAMPAEGWADRVLLSRRVAAATPSVSAHDLQFCDRTTRASLDVLHRRFAVPAAPDPRPRLALDLLVAAFHHALDEWTRAPSPTRDALAAHLRATLAAAPGAVTLTLAP</sequence>
<evidence type="ECO:0000259" key="5">
    <source>
        <dbReference type="PROSITE" id="PS50977"/>
    </source>
</evidence>
<name>A0ABS7FW68_9ACTN</name>
<organism evidence="6 7">
    <name type="scientific">Actinomadura parmotrematis</name>
    <dbReference type="NCBI Taxonomy" id="2864039"/>
    <lineage>
        <taxon>Bacteria</taxon>
        <taxon>Bacillati</taxon>
        <taxon>Actinomycetota</taxon>
        <taxon>Actinomycetes</taxon>
        <taxon>Streptosporangiales</taxon>
        <taxon>Thermomonosporaceae</taxon>
        <taxon>Actinomadura</taxon>
    </lineage>
</organism>
<feature type="domain" description="HTH tetR-type" evidence="5">
    <location>
        <begin position="12"/>
        <end position="72"/>
    </location>
</feature>
<dbReference type="PROSITE" id="PS01081">
    <property type="entry name" value="HTH_TETR_1"/>
    <property type="match status" value="1"/>
</dbReference>
<dbReference type="Gene3D" id="1.10.10.60">
    <property type="entry name" value="Homeodomain-like"/>
    <property type="match status" value="1"/>
</dbReference>
<dbReference type="PANTHER" id="PTHR30055:SF238">
    <property type="entry name" value="MYCOFACTOCIN BIOSYNTHESIS TRANSCRIPTIONAL REGULATOR MFTR-RELATED"/>
    <property type="match status" value="1"/>
</dbReference>
<keyword evidence="2 4" id="KW-0238">DNA-binding</keyword>
<dbReference type="PANTHER" id="PTHR30055">
    <property type="entry name" value="HTH-TYPE TRANSCRIPTIONAL REGULATOR RUTR"/>
    <property type="match status" value="1"/>
</dbReference>
<dbReference type="EMBL" id="JAIBOA010000012">
    <property type="protein sequence ID" value="MBW8484667.1"/>
    <property type="molecule type" value="Genomic_DNA"/>
</dbReference>
<proteinExistence type="predicted"/>
<dbReference type="Proteomes" id="UP000774570">
    <property type="component" value="Unassembled WGS sequence"/>
</dbReference>
<feature type="DNA-binding region" description="H-T-H motif" evidence="4">
    <location>
        <begin position="35"/>
        <end position="54"/>
    </location>
</feature>
<dbReference type="RefSeq" id="WP_220167898.1">
    <property type="nucleotide sequence ID" value="NZ_JAIBOA010000012.1"/>
</dbReference>
<keyword evidence="1" id="KW-0805">Transcription regulation</keyword>
<evidence type="ECO:0000256" key="1">
    <source>
        <dbReference type="ARBA" id="ARBA00023015"/>
    </source>
</evidence>
<dbReference type="InterPro" id="IPR023772">
    <property type="entry name" value="DNA-bd_HTH_TetR-type_CS"/>
</dbReference>